<comment type="catalytic activity">
    <reaction evidence="12 13">
        <text>ATP + H2O + phospholipidSide 1 = ADP + phosphate + phospholipidSide 2.</text>
        <dbReference type="EC" id="7.6.2.1"/>
    </reaction>
</comment>
<evidence type="ECO:0000256" key="10">
    <source>
        <dbReference type="ARBA" id="ARBA00022989"/>
    </source>
</evidence>
<dbReference type="SUPFAM" id="SSF81665">
    <property type="entry name" value="Calcium ATPase, transmembrane domain M"/>
    <property type="match status" value="1"/>
</dbReference>
<evidence type="ECO:0000259" key="16">
    <source>
        <dbReference type="Pfam" id="PF16209"/>
    </source>
</evidence>
<dbReference type="InterPro" id="IPR044492">
    <property type="entry name" value="P_typ_ATPase_HD_dom"/>
</dbReference>
<dbReference type="InterPro" id="IPR032631">
    <property type="entry name" value="P-type_ATPase_N"/>
</dbReference>
<dbReference type="Pfam" id="PF16212">
    <property type="entry name" value="PhoLip_ATPase_C"/>
    <property type="match status" value="1"/>
</dbReference>
<dbReference type="Gene3D" id="3.40.1110.10">
    <property type="entry name" value="Calcium-transporting ATPase, cytoplasmic domain N"/>
    <property type="match status" value="1"/>
</dbReference>
<evidence type="ECO:0000256" key="13">
    <source>
        <dbReference type="RuleBase" id="RU362033"/>
    </source>
</evidence>
<protein>
    <recommendedName>
        <fullName evidence="13">Phospholipid-transporting ATPase</fullName>
        <ecNumber evidence="13">7.6.2.1</ecNumber>
    </recommendedName>
</protein>
<dbReference type="SUPFAM" id="SSF56784">
    <property type="entry name" value="HAD-like"/>
    <property type="match status" value="1"/>
</dbReference>
<name>A0ABP1R234_9HEXA</name>
<dbReference type="SFLD" id="SFLDS00003">
    <property type="entry name" value="Haloacid_Dehalogenase"/>
    <property type="match status" value="1"/>
</dbReference>
<comment type="caution">
    <text evidence="18">The sequence shown here is derived from an EMBL/GenBank/DDBJ whole genome shotgun (WGS) entry which is preliminary data.</text>
</comment>
<dbReference type="Pfam" id="PF13246">
    <property type="entry name" value="Cation_ATPase"/>
    <property type="match status" value="1"/>
</dbReference>
<feature type="domain" description="P-type ATPase N-terminal" evidence="16">
    <location>
        <begin position="102"/>
        <end position="157"/>
    </location>
</feature>
<reference evidence="18 19" key="1">
    <citation type="submission" date="2024-08" db="EMBL/GenBank/DDBJ databases">
        <authorList>
            <person name="Cucini C."/>
            <person name="Frati F."/>
        </authorList>
    </citation>
    <scope>NUCLEOTIDE SEQUENCE [LARGE SCALE GENOMIC DNA]</scope>
</reference>
<dbReference type="NCBIfam" id="TIGR01652">
    <property type="entry name" value="ATPase-Plipid"/>
    <property type="match status" value="1"/>
</dbReference>
<evidence type="ECO:0000256" key="6">
    <source>
        <dbReference type="ARBA" id="ARBA00022741"/>
    </source>
</evidence>
<evidence type="ECO:0000256" key="12">
    <source>
        <dbReference type="ARBA" id="ARBA00034036"/>
    </source>
</evidence>
<comment type="subcellular location">
    <subcellularLocation>
        <location evidence="2">Endomembrane system</location>
    </subcellularLocation>
    <subcellularLocation>
        <location evidence="1 13">Membrane</location>
        <topology evidence="1 13">Multi-pass membrane protein</topology>
    </subcellularLocation>
</comment>
<feature type="domain" description="P-type ATPase C-terminal" evidence="17">
    <location>
        <begin position="975"/>
        <end position="1220"/>
    </location>
</feature>
<keyword evidence="11 13" id="KW-0472">Membrane</keyword>
<dbReference type="SFLD" id="SFLDF00027">
    <property type="entry name" value="p-type_atpase"/>
    <property type="match status" value="1"/>
</dbReference>
<evidence type="ECO:0000256" key="7">
    <source>
        <dbReference type="ARBA" id="ARBA00022840"/>
    </source>
</evidence>
<sequence>MGYFPKWISKLFKKKSNCEAPFRRIYKGDVPYLRDSETDLQRCSIRKSVTGRVDRKSIVSQRTRSRATSEIDDDEEDPAPKPVRRQSIARSAPLAHNAPLAQEKFPDNLIVTARYNLWNFLPTNLFEQLRRVVNFYFLVIAFTQLIIDSPVHPVTAISPLAFVLLVTAVKQGYEDWLRHKNDDQVNNRAVKVLRNGILEEIQSKDIKVGDIVKLESDEQVPTDLLLLGSSDEYLRCQINTANLDGETNLKLRYCPSGLPHFKHEADFNTCHLIVECEHPCDDLYEFNGSLLIPADKLALMHRTNNRNISSTNLHAPNSHNHENSRQSKASIKSHDSQQTHLPDFSSGMIRQGMTDFLSIPLTMENIVLRGTRLKNTDYIFGIVVYTGRDTRLARNSEKSEAKFSTVERAVNYYLIFFVIILLFLVFFCSIMHFAVDWFPETDGTEAPWYANDNIPSRSVKNASTVLNVLASFMILFNYIIPISLYVTVELQKFLGSKFFVWDIEMMDEEGRHALCNTSDLNEELGQIEYIFSDKTGTLTQNLMKFQHCTVGNTRYEYKSDQRLHQLNRGNHDTVESSKVEVAKSNELLEFFRTLALCHSVQVVPKRRSSFDVGFTEKKVFKNDKKSRLSNRRKSMNTPEPGASEMELDRGSWEYQASSPDEKALLEACETLGVLYKGEKEDVLTIDTGGTHEYYKRLMQLEFDADRKCMSVIVENSKGEKWLLTKGAESSIVPKCDHGPTHEVLKNVMDYAMMGLRTLAIAKRELTTKEYDDFANELRAARRLIKNRQEKVREVYSSIESHMTLIGATGVEDQLQENVPETLQSFAAAGIRVWMLTGDKLETGVNVAVSCGLITASTKQYIVSQTSDGEEVQAKLTEIQKEMDASDNTCFVIDGDSLAVAFKICPDLLRVVSMAALRVVCCRMAPLQKAQVVQMVKNSPDSPTCCAVGDGANDCAMILAAHIGIGILGKEGRQAARCADFAISKFGFLRRAILVHGHWYYVRLANLANYFFYKNVVFITPQFFFSFSSNFSTQPIFNGLFLMMYNIFFSSIPILIFGFTEQPYSSETLLSQPHLYKRNRKNSLMTVKKFLPWFLSSLWHSLACYYLPYFSRDNFDNMNDISTFGTIVFTGVIVATNCKMAVETKYLTWWFLASQIFSYVSYLFFAGMFSEVDLRPGVLAGEFRHVFFMMLSSVCFWLLMLLVGVTSTLPDITFAAFRHSWKYIVRHFKGLGKHKNWLKTHRQSIPIPKSTLLFSKRSGTLTISNSTLTSYLPNSA</sequence>
<dbReference type="PRINTS" id="PR00119">
    <property type="entry name" value="CATATPASE"/>
</dbReference>
<feature type="transmembrane region" description="Helical" evidence="13">
    <location>
        <begin position="999"/>
        <end position="1023"/>
    </location>
</feature>
<feature type="compositionally biased region" description="Polar residues" evidence="14">
    <location>
        <begin position="58"/>
        <end position="68"/>
    </location>
</feature>
<keyword evidence="8 13" id="KW-0460">Magnesium</keyword>
<dbReference type="Gene3D" id="3.40.50.1000">
    <property type="entry name" value="HAD superfamily/HAD-like"/>
    <property type="match status" value="1"/>
</dbReference>
<evidence type="ECO:0000256" key="1">
    <source>
        <dbReference type="ARBA" id="ARBA00004141"/>
    </source>
</evidence>
<feature type="compositionally biased region" description="Polar residues" evidence="14">
    <location>
        <begin position="308"/>
        <end position="318"/>
    </location>
</feature>
<dbReference type="PROSITE" id="PS00154">
    <property type="entry name" value="ATPASE_E1_E2"/>
    <property type="match status" value="1"/>
</dbReference>
<evidence type="ECO:0000256" key="2">
    <source>
        <dbReference type="ARBA" id="ARBA00004308"/>
    </source>
</evidence>
<accession>A0ABP1R234</accession>
<feature type="region of interest" description="Disordered" evidence="14">
    <location>
        <begin position="308"/>
        <end position="347"/>
    </location>
</feature>
<feature type="transmembrane region" description="Helical" evidence="13">
    <location>
        <begin position="1188"/>
        <end position="1216"/>
    </location>
</feature>
<keyword evidence="5" id="KW-0479">Metal-binding</keyword>
<keyword evidence="7 13" id="KW-0067">ATP-binding</keyword>
<dbReference type="InterPro" id="IPR032630">
    <property type="entry name" value="P_typ_ATPase_c"/>
</dbReference>
<dbReference type="Proteomes" id="UP001642540">
    <property type="component" value="Unassembled WGS sequence"/>
</dbReference>
<feature type="transmembrane region" description="Helical" evidence="13">
    <location>
        <begin position="1089"/>
        <end position="1108"/>
    </location>
</feature>
<dbReference type="InterPro" id="IPR001757">
    <property type="entry name" value="P_typ_ATPase"/>
</dbReference>
<evidence type="ECO:0000256" key="11">
    <source>
        <dbReference type="ARBA" id="ARBA00023136"/>
    </source>
</evidence>
<dbReference type="Pfam" id="PF00122">
    <property type="entry name" value="E1-E2_ATPase"/>
    <property type="match status" value="1"/>
</dbReference>
<dbReference type="Gene3D" id="2.70.150.10">
    <property type="entry name" value="Calcium-transporting ATPase, cytoplasmic transduction domain A"/>
    <property type="match status" value="1"/>
</dbReference>
<organism evidence="18 19">
    <name type="scientific">Orchesella dallaii</name>
    <dbReference type="NCBI Taxonomy" id="48710"/>
    <lineage>
        <taxon>Eukaryota</taxon>
        <taxon>Metazoa</taxon>
        <taxon>Ecdysozoa</taxon>
        <taxon>Arthropoda</taxon>
        <taxon>Hexapoda</taxon>
        <taxon>Collembola</taxon>
        <taxon>Entomobryomorpha</taxon>
        <taxon>Entomobryoidea</taxon>
        <taxon>Orchesellidae</taxon>
        <taxon>Orchesellinae</taxon>
        <taxon>Orchesella</taxon>
    </lineage>
</organism>
<dbReference type="NCBIfam" id="TIGR01494">
    <property type="entry name" value="ATPase_P-type"/>
    <property type="match status" value="3"/>
</dbReference>
<dbReference type="SUPFAM" id="SSF81660">
    <property type="entry name" value="Metal cation-transporting ATPase, ATP-binding domain N"/>
    <property type="match status" value="1"/>
</dbReference>
<dbReference type="PANTHER" id="PTHR24092:SF175">
    <property type="entry name" value="PHOSPHOLIPID-TRANSPORTING ATPASE"/>
    <property type="match status" value="1"/>
</dbReference>
<dbReference type="InterPro" id="IPR023298">
    <property type="entry name" value="ATPase_P-typ_TM_dom_sf"/>
</dbReference>
<evidence type="ECO:0000259" key="15">
    <source>
        <dbReference type="Pfam" id="PF00122"/>
    </source>
</evidence>
<feature type="region of interest" description="Disordered" evidence="14">
    <location>
        <begin position="625"/>
        <end position="647"/>
    </location>
</feature>
<dbReference type="InterPro" id="IPR036412">
    <property type="entry name" value="HAD-like_sf"/>
</dbReference>
<evidence type="ECO:0000256" key="9">
    <source>
        <dbReference type="ARBA" id="ARBA00022967"/>
    </source>
</evidence>
<evidence type="ECO:0000256" key="3">
    <source>
        <dbReference type="ARBA" id="ARBA00008109"/>
    </source>
</evidence>
<feature type="transmembrane region" description="Helical" evidence="13">
    <location>
        <begin position="465"/>
        <end position="488"/>
    </location>
</feature>
<keyword evidence="9 13" id="KW-1278">Translocase</keyword>
<evidence type="ECO:0000256" key="8">
    <source>
        <dbReference type="ARBA" id="ARBA00022842"/>
    </source>
</evidence>
<evidence type="ECO:0000259" key="17">
    <source>
        <dbReference type="Pfam" id="PF16212"/>
    </source>
</evidence>
<keyword evidence="4 13" id="KW-0812">Transmembrane</keyword>
<feature type="transmembrane region" description="Helical" evidence="13">
    <location>
        <begin position="1035"/>
        <end position="1058"/>
    </location>
</feature>
<keyword evidence="10 13" id="KW-1133">Transmembrane helix</keyword>
<comment type="similarity">
    <text evidence="3 13">Belongs to the cation transport ATPase (P-type) (TC 3.A.3) family. Type IV subfamily.</text>
</comment>
<dbReference type="InterPro" id="IPR059000">
    <property type="entry name" value="ATPase_P-type_domA"/>
</dbReference>
<dbReference type="InterPro" id="IPR006539">
    <property type="entry name" value="P-type_ATPase_IV"/>
</dbReference>
<dbReference type="SUPFAM" id="SSF81653">
    <property type="entry name" value="Calcium ATPase, transduction domain A"/>
    <property type="match status" value="1"/>
</dbReference>
<evidence type="ECO:0000313" key="18">
    <source>
        <dbReference type="EMBL" id="CAL8114228.1"/>
    </source>
</evidence>
<evidence type="ECO:0000313" key="19">
    <source>
        <dbReference type="Proteomes" id="UP001642540"/>
    </source>
</evidence>
<evidence type="ECO:0000256" key="5">
    <source>
        <dbReference type="ARBA" id="ARBA00022723"/>
    </source>
</evidence>
<feature type="transmembrane region" description="Helical" evidence="13">
    <location>
        <begin position="1120"/>
        <end position="1141"/>
    </location>
</feature>
<feature type="transmembrane region" description="Helical" evidence="13">
    <location>
        <begin position="412"/>
        <end position="435"/>
    </location>
</feature>
<dbReference type="Pfam" id="PF16209">
    <property type="entry name" value="PhoLip_ATPase_N"/>
    <property type="match status" value="1"/>
</dbReference>
<dbReference type="PANTHER" id="PTHR24092">
    <property type="entry name" value="PROBABLE PHOSPHOLIPID-TRANSPORTING ATPASE"/>
    <property type="match status" value="1"/>
</dbReference>
<keyword evidence="19" id="KW-1185">Reference proteome</keyword>
<dbReference type="InterPro" id="IPR008250">
    <property type="entry name" value="ATPase_P-typ_transduc_dom_A_sf"/>
</dbReference>
<dbReference type="InterPro" id="IPR023299">
    <property type="entry name" value="ATPase_P-typ_cyto_dom_N"/>
</dbReference>
<evidence type="ECO:0000256" key="14">
    <source>
        <dbReference type="SAM" id="MobiDB-lite"/>
    </source>
</evidence>
<proteinExistence type="inferred from homology"/>
<dbReference type="EC" id="7.6.2.1" evidence="13"/>
<dbReference type="EMBL" id="CAXLJM020000049">
    <property type="protein sequence ID" value="CAL8114228.1"/>
    <property type="molecule type" value="Genomic_DNA"/>
</dbReference>
<evidence type="ECO:0000256" key="4">
    <source>
        <dbReference type="ARBA" id="ARBA00022692"/>
    </source>
</evidence>
<gene>
    <name evidence="18" type="ORF">ODALV1_LOCUS16371</name>
</gene>
<keyword evidence="6 13" id="KW-0547">Nucleotide-binding</keyword>
<feature type="domain" description="P-type ATPase A" evidence="15">
    <location>
        <begin position="187"/>
        <end position="247"/>
    </location>
</feature>
<dbReference type="InterPro" id="IPR018303">
    <property type="entry name" value="ATPase_P-typ_P_site"/>
</dbReference>
<feature type="region of interest" description="Disordered" evidence="14">
    <location>
        <begin position="56"/>
        <end position="85"/>
    </location>
</feature>
<dbReference type="InterPro" id="IPR023214">
    <property type="entry name" value="HAD_sf"/>
</dbReference>
<dbReference type="SFLD" id="SFLDG00002">
    <property type="entry name" value="C1.7:_P-type_atpase_like"/>
    <property type="match status" value="1"/>
</dbReference>
<feature type="transmembrane region" description="Helical" evidence="13">
    <location>
        <begin position="1148"/>
        <end position="1168"/>
    </location>
</feature>